<evidence type="ECO:0000313" key="2">
    <source>
        <dbReference type="EMBL" id="MQY31959.1"/>
    </source>
</evidence>
<comment type="caution">
    <text evidence="2">The sequence shown here is derived from an EMBL/GenBank/DDBJ whole genome shotgun (WGS) entry which is preliminary data.</text>
</comment>
<dbReference type="InterPro" id="IPR053844">
    <property type="entry name" value="AH_C"/>
</dbReference>
<dbReference type="AlphaFoldDB" id="A0A7K0E1K5"/>
<evidence type="ECO:0000313" key="3">
    <source>
        <dbReference type="Proteomes" id="UP000431401"/>
    </source>
</evidence>
<dbReference type="Gene3D" id="3.10.490.10">
    <property type="entry name" value="Gamma-glutamyl cyclotransferase-like"/>
    <property type="match status" value="1"/>
</dbReference>
<dbReference type="Proteomes" id="UP000431401">
    <property type="component" value="Unassembled WGS sequence"/>
</dbReference>
<sequence length="132" mass="14266">MVLVRMFVNGQAMSGGSLNHALRGASFVGAVSTAPGYRFYSVRDEFPGLYPVAEGGVAVPGELYSVEYRILREELLPNEPAELELTVIELADGSGSLSMKMRAESLELPGVRDISDRGGWLHYLAHGTRPPS</sequence>
<dbReference type="Pfam" id="PF21986">
    <property type="entry name" value="AH_C"/>
    <property type="match status" value="1"/>
</dbReference>
<dbReference type="InterPro" id="IPR036568">
    <property type="entry name" value="GGCT-like_sf"/>
</dbReference>
<proteinExistence type="predicted"/>
<keyword evidence="3" id="KW-1185">Reference proteome</keyword>
<dbReference type="EMBL" id="WEGI01000027">
    <property type="protein sequence ID" value="MQY31959.1"/>
    <property type="molecule type" value="Genomic_DNA"/>
</dbReference>
<gene>
    <name evidence="2" type="ORF">NRB56_75710</name>
</gene>
<reference evidence="2 3" key="1">
    <citation type="submission" date="2019-10" db="EMBL/GenBank/DDBJ databases">
        <title>Nocardia macrotermitis sp. nov. and Nocardia aurantia sp. nov., isolated from the gut of fungus growing-termite Macrotermes natalensis.</title>
        <authorList>
            <person name="Benndorf R."/>
            <person name="Schwitalla J."/>
            <person name="Martin K."/>
            <person name="De Beer W."/>
            <person name="Kaster A.-K."/>
            <person name="Vollmers J."/>
            <person name="Poulsen M."/>
            <person name="Beemelmanns C."/>
        </authorList>
    </citation>
    <scope>NUCLEOTIDE SEQUENCE [LARGE SCALE GENOMIC DNA]</scope>
    <source>
        <strain evidence="2 3">RB56</strain>
    </source>
</reference>
<accession>A0A7K0E1K5</accession>
<evidence type="ECO:0000259" key="1">
    <source>
        <dbReference type="Pfam" id="PF21986"/>
    </source>
</evidence>
<name>A0A7K0E1K5_9NOCA</name>
<protein>
    <recommendedName>
        <fullName evidence="1">Allophanate hydrolase C-terminal domain-containing protein</fullName>
    </recommendedName>
</protein>
<dbReference type="SUPFAM" id="SSF110857">
    <property type="entry name" value="Gamma-glutamyl cyclotransferase-like"/>
    <property type="match status" value="1"/>
</dbReference>
<feature type="domain" description="Allophanate hydrolase C-terminal" evidence="1">
    <location>
        <begin position="4"/>
        <end position="125"/>
    </location>
</feature>
<dbReference type="RefSeq" id="WP_319944102.1">
    <property type="nucleotide sequence ID" value="NZ_WEGI01000027.1"/>
</dbReference>
<organism evidence="2 3">
    <name type="scientific">Nocardia aurantia</name>
    <dbReference type="NCBI Taxonomy" id="2585199"/>
    <lineage>
        <taxon>Bacteria</taxon>
        <taxon>Bacillati</taxon>
        <taxon>Actinomycetota</taxon>
        <taxon>Actinomycetes</taxon>
        <taxon>Mycobacteriales</taxon>
        <taxon>Nocardiaceae</taxon>
        <taxon>Nocardia</taxon>
    </lineage>
</organism>